<gene>
    <name evidence="8" type="primary">yisQ</name>
    <name evidence="8" type="ORF">GCM10007096_40630</name>
</gene>
<dbReference type="EMBL" id="BMFV01000051">
    <property type="protein sequence ID" value="GGH88395.1"/>
    <property type="molecule type" value="Genomic_DNA"/>
</dbReference>
<evidence type="ECO:0000256" key="5">
    <source>
        <dbReference type="ARBA" id="ARBA00022989"/>
    </source>
</evidence>
<dbReference type="PIRSF" id="PIRSF006603">
    <property type="entry name" value="DinF"/>
    <property type="match status" value="1"/>
</dbReference>
<keyword evidence="5 7" id="KW-1133">Transmembrane helix</keyword>
<keyword evidence="4 7" id="KW-0812">Transmembrane</keyword>
<dbReference type="GO" id="GO:0042910">
    <property type="term" value="F:xenobiotic transmembrane transporter activity"/>
    <property type="evidence" value="ECO:0007669"/>
    <property type="project" value="InterPro"/>
</dbReference>
<feature type="transmembrane region" description="Helical" evidence="7">
    <location>
        <begin position="352"/>
        <end position="370"/>
    </location>
</feature>
<feature type="transmembrane region" description="Helical" evidence="7">
    <location>
        <begin position="127"/>
        <end position="149"/>
    </location>
</feature>
<reference evidence="8" key="1">
    <citation type="journal article" date="2014" name="Int. J. Syst. Evol. Microbiol.">
        <title>Complete genome sequence of Corynebacterium casei LMG S-19264T (=DSM 44701T), isolated from a smear-ripened cheese.</title>
        <authorList>
            <consortium name="US DOE Joint Genome Institute (JGI-PGF)"/>
            <person name="Walter F."/>
            <person name="Albersmeier A."/>
            <person name="Kalinowski J."/>
            <person name="Ruckert C."/>
        </authorList>
    </citation>
    <scope>NUCLEOTIDE SEQUENCE</scope>
    <source>
        <strain evidence="8">CGMCC 1.12777</strain>
    </source>
</reference>
<evidence type="ECO:0000256" key="1">
    <source>
        <dbReference type="ARBA" id="ARBA00004651"/>
    </source>
</evidence>
<dbReference type="PANTHER" id="PTHR42925">
    <property type="entry name" value="MULTIDRUG AND TOXIN EFFLUX PROTEIN MATE FAMILY"/>
    <property type="match status" value="1"/>
</dbReference>
<dbReference type="PANTHER" id="PTHR42925:SF1">
    <property type="entry name" value="VIRULENCE FACTOR MVIN"/>
    <property type="match status" value="1"/>
</dbReference>
<evidence type="ECO:0000256" key="6">
    <source>
        <dbReference type="ARBA" id="ARBA00023136"/>
    </source>
</evidence>
<feature type="transmembrane region" description="Helical" evidence="7">
    <location>
        <begin position="161"/>
        <end position="183"/>
    </location>
</feature>
<dbReference type="GO" id="GO:0015297">
    <property type="term" value="F:antiporter activity"/>
    <property type="evidence" value="ECO:0007669"/>
    <property type="project" value="InterPro"/>
</dbReference>
<feature type="transmembrane region" description="Helical" evidence="7">
    <location>
        <begin position="82"/>
        <end position="107"/>
    </location>
</feature>
<dbReference type="InterPro" id="IPR002528">
    <property type="entry name" value="MATE_fam"/>
</dbReference>
<evidence type="ECO:0000256" key="7">
    <source>
        <dbReference type="SAM" id="Phobius"/>
    </source>
</evidence>
<dbReference type="Pfam" id="PF01554">
    <property type="entry name" value="MatE"/>
    <property type="match status" value="2"/>
</dbReference>
<keyword evidence="9" id="KW-1185">Reference proteome</keyword>
<dbReference type="Proteomes" id="UP000656813">
    <property type="component" value="Unassembled WGS sequence"/>
</dbReference>
<organism evidence="8 9">
    <name type="scientific">Pullulanibacillus pueri</name>
    <dbReference type="NCBI Taxonomy" id="1437324"/>
    <lineage>
        <taxon>Bacteria</taxon>
        <taxon>Bacillati</taxon>
        <taxon>Bacillota</taxon>
        <taxon>Bacilli</taxon>
        <taxon>Bacillales</taxon>
        <taxon>Sporolactobacillaceae</taxon>
        <taxon>Pullulanibacillus</taxon>
    </lineage>
</organism>
<evidence type="ECO:0000256" key="4">
    <source>
        <dbReference type="ARBA" id="ARBA00022692"/>
    </source>
</evidence>
<keyword evidence="3" id="KW-1003">Cell membrane</keyword>
<proteinExistence type="predicted"/>
<evidence type="ECO:0000313" key="9">
    <source>
        <dbReference type="Proteomes" id="UP000656813"/>
    </source>
</evidence>
<feature type="transmembrane region" description="Helical" evidence="7">
    <location>
        <begin position="189"/>
        <end position="211"/>
    </location>
</feature>
<dbReference type="RefSeq" id="WP_188499216.1">
    <property type="nucleotide sequence ID" value="NZ_BMFV01000051.1"/>
</dbReference>
<evidence type="ECO:0000313" key="8">
    <source>
        <dbReference type="EMBL" id="GGH88395.1"/>
    </source>
</evidence>
<comment type="subcellular location">
    <subcellularLocation>
        <location evidence="1">Cell membrane</location>
        <topology evidence="1">Multi-pass membrane protein</topology>
    </subcellularLocation>
</comment>
<accession>A0A8J2ZZH3</accession>
<feature type="transmembrane region" description="Helical" evidence="7">
    <location>
        <begin position="51"/>
        <end position="70"/>
    </location>
</feature>
<dbReference type="CDD" id="cd13134">
    <property type="entry name" value="MATE_like_8"/>
    <property type="match status" value="1"/>
</dbReference>
<comment type="caution">
    <text evidence="8">The sequence shown here is derived from an EMBL/GenBank/DDBJ whole genome shotgun (WGS) entry which is preliminary data.</text>
</comment>
<evidence type="ECO:0000256" key="2">
    <source>
        <dbReference type="ARBA" id="ARBA00022448"/>
    </source>
</evidence>
<keyword evidence="6 7" id="KW-0472">Membrane</keyword>
<dbReference type="InterPro" id="IPR048279">
    <property type="entry name" value="MdtK-like"/>
</dbReference>
<dbReference type="AlphaFoldDB" id="A0A8J2ZZH3"/>
<keyword evidence="2" id="KW-0813">Transport</keyword>
<feature type="transmembrane region" description="Helical" evidence="7">
    <location>
        <begin position="279"/>
        <end position="298"/>
    </location>
</feature>
<dbReference type="NCBIfam" id="TIGR00797">
    <property type="entry name" value="matE"/>
    <property type="match status" value="1"/>
</dbReference>
<dbReference type="GO" id="GO:0005886">
    <property type="term" value="C:plasma membrane"/>
    <property type="evidence" value="ECO:0007669"/>
    <property type="project" value="UniProtKB-SubCell"/>
</dbReference>
<reference evidence="8" key="2">
    <citation type="submission" date="2020-09" db="EMBL/GenBank/DDBJ databases">
        <authorList>
            <person name="Sun Q."/>
            <person name="Zhou Y."/>
        </authorList>
    </citation>
    <scope>NUCLEOTIDE SEQUENCE</scope>
    <source>
        <strain evidence="8">CGMCC 1.12777</strain>
    </source>
</reference>
<evidence type="ECO:0000256" key="3">
    <source>
        <dbReference type="ARBA" id="ARBA00022475"/>
    </source>
</evidence>
<protein>
    <submittedName>
        <fullName evidence="8">Putative transporter YisQ</fullName>
    </submittedName>
</protein>
<name>A0A8J2ZZH3_9BACL</name>
<feature type="transmembrane region" description="Helical" evidence="7">
    <location>
        <begin position="319"/>
        <end position="340"/>
    </location>
</feature>
<dbReference type="InterPro" id="IPR047135">
    <property type="entry name" value="YsiQ"/>
</dbReference>
<sequence length="454" mass="50444">MGQKTSLSLFHLTWPIFIELMLQMLMGSADTLMLSQYSDQSVGAVGFSNQVLQVITVLFGFVATGTVIMVSKSLGAKNETEALNITYTSIVINALFGLSLSLVLSVFGKQLLRLLNIPDAFMHESQTYLIIVGGFIFVQAINITIGATLRSYGFTKDAMTVTIGINILNIIGNFFFIFGPFFFPSLGVLGAALSTSVSRVIGLIILGILLIKRTGVMPRLHLFLKHKREHIKQILEIGIPSAGEQLSYDLSQMFITYFVTLIGTEAITTKIYVQNIMMFIYLFSLAIGEGSQIIIGHYMGAGKLKQAYHRGINSMKYGFVGSLVMAILFYLMAGPLLKIFTDDPDILSIGKGLLFITILLEPGRAFNLILISALRSVGDVRFPVIMGMFSMWLIGLPIAWLCAITLDLGLLGIWISFIVDEWVRGIFMLIRWRGRAWEKTLFIKPKEPRQEMDI</sequence>
<feature type="transmembrane region" description="Helical" evidence="7">
    <location>
        <begin position="7"/>
        <end position="26"/>
    </location>
</feature>